<protein>
    <submittedName>
        <fullName evidence="3">GDP-mannose-dependent alpha-(1-6)-phosphatidylinositol monomannoside mannosyltransferase</fullName>
        <ecNumber evidence="3">2.4.1.57</ecNumber>
    </submittedName>
</protein>
<organism evidence="3 4">
    <name type="scientific">Haploplasma axanthum</name>
    <name type="common">Acholeplasma axanthum</name>
    <dbReference type="NCBI Taxonomy" id="29552"/>
    <lineage>
        <taxon>Bacteria</taxon>
        <taxon>Bacillati</taxon>
        <taxon>Mycoplasmatota</taxon>
        <taxon>Mollicutes</taxon>
        <taxon>Acholeplasmatales</taxon>
        <taxon>Acholeplasmataceae</taxon>
        <taxon>Haploplasma</taxon>
    </lineage>
</organism>
<dbReference type="Pfam" id="PF00534">
    <property type="entry name" value="Glycos_transf_1"/>
    <property type="match status" value="1"/>
</dbReference>
<dbReference type="EC" id="2.4.1.57" evidence="3"/>
<sequence length="376" mass="43293">MIILFVIDNYESQSNGATITTRRFREALMKRGHEVRVLTISSKKENGIYALKERELPLVTGIVHKQDTMFAKADKEIIKNALTGVDICHLMYPFKLSRVTNEIAKEMGIPVITSYHIMPENIVYGAGVRKYSFLFNWLVNSYFKSFYKKTPIIHAPSKMSELSLKKYYPKSKIYTISNGVTDEFFTVKNNPSIDKIRIVSIGRYSKEKGQDVTIKAIGNSIYRDKIELILPGKGKQEKRLRKLAKKYNIDVKFGFMSKLELMETLSSAYLFIHSAEIEIEGMSCLEAIAAGVVPIISDSKKSASNQFSLTANNLFKNRNSKDLTEKIEFWISNPINRNQNALDYRSFIENYRICNSVDKFETMFQENIKKWLYPSH</sequence>
<dbReference type="GO" id="GO:0016757">
    <property type="term" value="F:glycosyltransferase activity"/>
    <property type="evidence" value="ECO:0007669"/>
    <property type="project" value="UniProtKB-KW"/>
</dbReference>
<keyword evidence="4" id="KW-1185">Reference proteome</keyword>
<dbReference type="InterPro" id="IPR001296">
    <property type="entry name" value="Glyco_trans_1"/>
</dbReference>
<dbReference type="KEGG" id="aaxa:NCTC10138_00277"/>
<feature type="domain" description="Glycosyl transferase family 1" evidence="1">
    <location>
        <begin position="189"/>
        <end position="339"/>
    </location>
</feature>
<dbReference type="Proteomes" id="UP000289841">
    <property type="component" value="Chromosome"/>
</dbReference>
<evidence type="ECO:0000313" key="4">
    <source>
        <dbReference type="Proteomes" id="UP000289841"/>
    </source>
</evidence>
<dbReference type="PANTHER" id="PTHR45947">
    <property type="entry name" value="SULFOQUINOVOSYL TRANSFERASE SQD2"/>
    <property type="match status" value="1"/>
</dbReference>
<dbReference type="InterPro" id="IPR028098">
    <property type="entry name" value="Glyco_trans_4-like_N"/>
</dbReference>
<dbReference type="STRING" id="1278311.GCA_000428705_00480"/>
<dbReference type="PANTHER" id="PTHR45947:SF3">
    <property type="entry name" value="SULFOQUINOVOSYL TRANSFERASE SQD2"/>
    <property type="match status" value="1"/>
</dbReference>
<evidence type="ECO:0000259" key="2">
    <source>
        <dbReference type="Pfam" id="PF13439"/>
    </source>
</evidence>
<keyword evidence="3" id="KW-0328">Glycosyltransferase</keyword>
<gene>
    <name evidence="3" type="primary">pimB</name>
    <name evidence="3" type="ORF">NCTC10138_00277</name>
</gene>
<name>A0A449BBU2_HAPAX</name>
<proteinExistence type="predicted"/>
<dbReference type="InterPro" id="IPR050194">
    <property type="entry name" value="Glycosyltransferase_grp1"/>
</dbReference>
<evidence type="ECO:0000259" key="1">
    <source>
        <dbReference type="Pfam" id="PF00534"/>
    </source>
</evidence>
<dbReference type="SUPFAM" id="SSF53756">
    <property type="entry name" value="UDP-Glycosyltransferase/glycogen phosphorylase"/>
    <property type="match status" value="1"/>
</dbReference>
<reference evidence="3 4" key="1">
    <citation type="submission" date="2019-01" db="EMBL/GenBank/DDBJ databases">
        <authorList>
            <consortium name="Pathogen Informatics"/>
        </authorList>
    </citation>
    <scope>NUCLEOTIDE SEQUENCE [LARGE SCALE GENOMIC DNA]</scope>
    <source>
        <strain evidence="3 4">NCTC10138</strain>
    </source>
</reference>
<dbReference type="AlphaFoldDB" id="A0A449BBU2"/>
<dbReference type="Pfam" id="PF13439">
    <property type="entry name" value="Glyco_transf_4"/>
    <property type="match status" value="1"/>
</dbReference>
<keyword evidence="3" id="KW-0808">Transferase</keyword>
<evidence type="ECO:0000313" key="3">
    <source>
        <dbReference type="EMBL" id="VEU79924.1"/>
    </source>
</evidence>
<dbReference type="EMBL" id="LR215048">
    <property type="protein sequence ID" value="VEU79924.1"/>
    <property type="molecule type" value="Genomic_DNA"/>
</dbReference>
<accession>A0A449BBU2</accession>
<feature type="domain" description="Glycosyltransferase subfamily 4-like N-terminal" evidence="2">
    <location>
        <begin position="15"/>
        <end position="183"/>
    </location>
</feature>
<dbReference type="Gene3D" id="3.40.50.2000">
    <property type="entry name" value="Glycogen Phosphorylase B"/>
    <property type="match status" value="2"/>
</dbReference>